<comment type="caution">
    <text evidence="1">The sequence shown here is derived from an EMBL/GenBank/DDBJ whole genome shotgun (WGS) entry which is preliminary data.</text>
</comment>
<dbReference type="EMBL" id="CAKKMG010000157">
    <property type="protein sequence ID" value="CAH0314800.1"/>
    <property type="molecule type" value="Genomic_DNA"/>
</dbReference>
<sequence>MEERYSNMMNIPTTSEGSRKAVYYYVKPTIENCKVTFADGSVYWEKVLYKDKRLWFSSEKDNLYLDEACTKLSNVTRKEKIEQCKKAGLI</sequence>
<accession>A0A9W4PJL3</accession>
<organism evidence="1 2">
    <name type="scientific">Peribacillus simplex</name>
    <dbReference type="NCBI Taxonomy" id="1478"/>
    <lineage>
        <taxon>Bacteria</taxon>
        <taxon>Bacillati</taxon>
        <taxon>Bacillota</taxon>
        <taxon>Bacilli</taxon>
        <taxon>Bacillales</taxon>
        <taxon>Bacillaceae</taxon>
        <taxon>Peribacillus</taxon>
    </lineage>
</organism>
<proteinExistence type="predicted"/>
<reference evidence="1" key="1">
    <citation type="submission" date="2021-11" db="EMBL/GenBank/DDBJ databases">
        <authorList>
            <person name="Bulgarelli D."/>
        </authorList>
    </citation>
    <scope>NUCLEOTIDE SEQUENCE</scope>
    <source>
        <strain evidence="1">Bi133</strain>
    </source>
</reference>
<evidence type="ECO:0000313" key="2">
    <source>
        <dbReference type="Proteomes" id="UP000789326"/>
    </source>
</evidence>
<protein>
    <submittedName>
        <fullName evidence="1">Uncharacterized protein</fullName>
    </submittedName>
</protein>
<dbReference type="AlphaFoldDB" id="A0A9W4PJL3"/>
<dbReference type="Proteomes" id="UP000789326">
    <property type="component" value="Unassembled WGS sequence"/>
</dbReference>
<gene>
    <name evidence="1" type="ORF">SRABI133_05090</name>
</gene>
<dbReference type="RefSeq" id="WP_230304201.1">
    <property type="nucleotide sequence ID" value="NZ_CAKKMG010000157.1"/>
</dbReference>
<evidence type="ECO:0000313" key="1">
    <source>
        <dbReference type="EMBL" id="CAH0314800.1"/>
    </source>
</evidence>
<name>A0A9W4PJL3_9BACI</name>